<dbReference type="AlphaFoldDB" id="A0A9N8Z6D2"/>
<dbReference type="GO" id="GO:0046982">
    <property type="term" value="F:protein heterodimerization activity"/>
    <property type="evidence" value="ECO:0007669"/>
    <property type="project" value="InterPro"/>
</dbReference>
<dbReference type="EMBL" id="CAJVPK010000198">
    <property type="protein sequence ID" value="CAG8472147.1"/>
    <property type="molecule type" value="Genomic_DNA"/>
</dbReference>
<evidence type="ECO:0000313" key="7">
    <source>
        <dbReference type="EMBL" id="CAG8472147.1"/>
    </source>
</evidence>
<dbReference type="PANTHER" id="PTHR46452:SF1">
    <property type="entry name" value="TRANSCRIPTION INITIATION FACTOR TFIID SUBUNIT 3"/>
    <property type="match status" value="1"/>
</dbReference>
<feature type="compositionally biased region" description="Low complexity" evidence="5">
    <location>
        <begin position="275"/>
        <end position="284"/>
    </location>
</feature>
<feature type="region of interest" description="Disordered" evidence="5">
    <location>
        <begin position="170"/>
        <end position="205"/>
    </location>
</feature>
<dbReference type="SUPFAM" id="SSF57903">
    <property type="entry name" value="FYVE/PHD zinc finger"/>
    <property type="match status" value="1"/>
</dbReference>
<feature type="region of interest" description="Disordered" evidence="5">
    <location>
        <begin position="222"/>
        <end position="324"/>
    </location>
</feature>
<keyword evidence="8" id="KW-1185">Reference proteome</keyword>
<evidence type="ECO:0000256" key="1">
    <source>
        <dbReference type="ARBA" id="ARBA00004123"/>
    </source>
</evidence>
<dbReference type="PANTHER" id="PTHR46452">
    <property type="entry name" value="TRANSCRIPTION INITIATION FACTOR TFIID SUBUNIT 3"/>
    <property type="match status" value="1"/>
</dbReference>
<comment type="subcellular location">
    <subcellularLocation>
        <location evidence="1">Nucleus</location>
    </subcellularLocation>
</comment>
<evidence type="ECO:0000256" key="2">
    <source>
        <dbReference type="ARBA" id="ARBA00023015"/>
    </source>
</evidence>
<dbReference type="OrthoDB" id="436852at2759"/>
<keyword evidence="2" id="KW-0805">Transcription regulation</keyword>
<dbReference type="Gene3D" id="1.10.20.10">
    <property type="entry name" value="Histone, subunit A"/>
    <property type="match status" value="1"/>
</dbReference>
<dbReference type="InterPro" id="IPR013083">
    <property type="entry name" value="Znf_RING/FYVE/PHD"/>
</dbReference>
<evidence type="ECO:0000256" key="3">
    <source>
        <dbReference type="ARBA" id="ARBA00023163"/>
    </source>
</evidence>
<reference evidence="7" key="1">
    <citation type="submission" date="2021-06" db="EMBL/GenBank/DDBJ databases">
        <authorList>
            <person name="Kallberg Y."/>
            <person name="Tangrot J."/>
            <person name="Rosling A."/>
        </authorList>
    </citation>
    <scope>NUCLEOTIDE SEQUENCE</scope>
    <source>
        <strain evidence="7">AZ414A</strain>
    </source>
</reference>
<name>A0A9N8Z6D2_9GLOM</name>
<dbReference type="GO" id="GO:0045944">
    <property type="term" value="P:positive regulation of transcription by RNA polymerase II"/>
    <property type="evidence" value="ECO:0007669"/>
    <property type="project" value="TreeGrafter"/>
</dbReference>
<gene>
    <name evidence="7" type="ORF">DEBURN_LOCUS3213</name>
</gene>
<sequence length="362" mass="39671">MDKFCAEYLRRSAHQVLTSAGFEKSSRIAGEVFADVLKDYLLCLGKSTHERATNTGRIKVTSTDVLATFEELGINIEELKDWASSEGKILGKFLGPQPHILKDLLRRGLPGYPADNNMSNNNNNDNNKSSSIIEINQDDIKLDNNIVDETLSNNNSIEMIETTINVINVNSSENNNDDNDKDHQDIPGTQETEEMPDQIMDQRPPTCDQFVNLYKSISHSEPMLHDSIESPKKKFGDNNKSEMKSESKLASSQEKKKCGGGGSVSDTKNNKSKKSTSTSVNKSASKSKKSAQSGGTPTVLKLRLGGTSSTAPTTTTPTITTNNNNTSSCQVWYHGTCVGFGPTPVEVNTWYCDRCIEKGVTS</sequence>
<dbReference type="Gene3D" id="3.30.40.10">
    <property type="entry name" value="Zinc/RING finger domain, C3HC4 (zinc finger)"/>
    <property type="match status" value="1"/>
</dbReference>
<dbReference type="SMART" id="SM00576">
    <property type="entry name" value="BTP"/>
    <property type="match status" value="1"/>
</dbReference>
<dbReference type="InterPro" id="IPR011011">
    <property type="entry name" value="Znf_FYVE_PHD"/>
</dbReference>
<dbReference type="GO" id="GO:0005669">
    <property type="term" value="C:transcription factor TFIID complex"/>
    <property type="evidence" value="ECO:0007669"/>
    <property type="project" value="TreeGrafter"/>
</dbReference>
<dbReference type="InterPro" id="IPR006565">
    <property type="entry name" value="BTP"/>
</dbReference>
<organism evidence="7 8">
    <name type="scientific">Diversispora eburnea</name>
    <dbReference type="NCBI Taxonomy" id="1213867"/>
    <lineage>
        <taxon>Eukaryota</taxon>
        <taxon>Fungi</taxon>
        <taxon>Fungi incertae sedis</taxon>
        <taxon>Mucoromycota</taxon>
        <taxon>Glomeromycotina</taxon>
        <taxon>Glomeromycetes</taxon>
        <taxon>Diversisporales</taxon>
        <taxon>Diversisporaceae</taxon>
        <taxon>Diversispora</taxon>
    </lineage>
</organism>
<evidence type="ECO:0000256" key="5">
    <source>
        <dbReference type="SAM" id="MobiDB-lite"/>
    </source>
</evidence>
<evidence type="ECO:0000313" key="8">
    <source>
        <dbReference type="Proteomes" id="UP000789706"/>
    </source>
</evidence>
<feature type="compositionally biased region" description="Low complexity" evidence="5">
    <location>
        <begin position="307"/>
        <end position="324"/>
    </location>
</feature>
<proteinExistence type="predicted"/>
<dbReference type="InterPro" id="IPR009072">
    <property type="entry name" value="Histone-fold"/>
</dbReference>
<protein>
    <submittedName>
        <fullName evidence="7">1674_t:CDS:1</fullName>
    </submittedName>
</protein>
<dbReference type="Pfam" id="PF07524">
    <property type="entry name" value="Bromo_TP"/>
    <property type="match status" value="1"/>
</dbReference>
<keyword evidence="4" id="KW-0539">Nucleus</keyword>
<evidence type="ECO:0000259" key="6">
    <source>
        <dbReference type="SMART" id="SM00576"/>
    </source>
</evidence>
<feature type="domain" description="Bromodomain associated" evidence="6">
    <location>
        <begin position="2"/>
        <end position="78"/>
    </location>
</feature>
<feature type="compositionally biased region" description="Basic and acidic residues" evidence="5">
    <location>
        <begin position="222"/>
        <end position="257"/>
    </location>
</feature>
<keyword evidence="3" id="KW-0804">Transcription</keyword>
<dbReference type="Proteomes" id="UP000789706">
    <property type="component" value="Unassembled WGS sequence"/>
</dbReference>
<comment type="caution">
    <text evidence="7">The sequence shown here is derived from an EMBL/GenBank/DDBJ whole genome shotgun (WGS) entry which is preliminary data.</text>
</comment>
<accession>A0A9N8Z6D2</accession>
<evidence type="ECO:0000256" key="4">
    <source>
        <dbReference type="ARBA" id="ARBA00023242"/>
    </source>
</evidence>